<dbReference type="Gene3D" id="3.50.50.60">
    <property type="entry name" value="FAD/NAD(P)-binding domain"/>
    <property type="match status" value="1"/>
</dbReference>
<name>A0A366J6J5_9GAMM</name>
<evidence type="ECO:0008006" key="3">
    <source>
        <dbReference type="Google" id="ProtNLM"/>
    </source>
</evidence>
<dbReference type="EMBL" id="QNSE01000008">
    <property type="protein sequence ID" value="RBP82542.1"/>
    <property type="molecule type" value="Genomic_DNA"/>
</dbReference>
<organism evidence="1 2">
    <name type="scientific">Marinomonas rhizomae</name>
    <dbReference type="NCBI Taxonomy" id="491948"/>
    <lineage>
        <taxon>Bacteria</taxon>
        <taxon>Pseudomonadati</taxon>
        <taxon>Pseudomonadota</taxon>
        <taxon>Gammaproteobacteria</taxon>
        <taxon>Oceanospirillales</taxon>
        <taxon>Oceanospirillaceae</taxon>
        <taxon>Marinomonas</taxon>
    </lineage>
</organism>
<reference evidence="1 2" key="1">
    <citation type="submission" date="2018-06" db="EMBL/GenBank/DDBJ databases">
        <title>Genomic Encyclopedia of Type Strains, Phase III (KMG-III): the genomes of soil and plant-associated and newly described type strains.</title>
        <authorList>
            <person name="Whitman W."/>
        </authorList>
    </citation>
    <scope>NUCLEOTIDE SEQUENCE [LARGE SCALE GENOMIC DNA]</scope>
    <source>
        <strain evidence="1 2">CECT 7377</strain>
    </source>
</reference>
<sequence length="338" mass="37629">MMDTLTDSQIHTPTFDIVIIGAGLAGSLCAHLLSQSGQSVCIIDKSRGSGGRASSKRLEGDVSCDLGTPYIVAAHPDSLNICKQLTKEGVAATWKQLSNTSSQAFVGVPKMSAITRHWIKNANFITSTRIHHLDQITQQGDDQASWLLRDDKYQPVAIAKKIIITAPAPQAASILASHEKLAVLLLRANQASASYQSQWAIWLETELCDLNALIEPKNSLIKRMMKDNYKPMRHGTEVDRWVIQTDPNWTKQHLDCYKEWISQTLLRAFSDITEHRVLKHGEPHRWFLSRFTESKGNKPFAWFPEHNVGLAGDWLCQGDAEGALLSALSLVNHINDSK</sequence>
<dbReference type="Proteomes" id="UP000252792">
    <property type="component" value="Unassembled WGS sequence"/>
</dbReference>
<keyword evidence="2" id="KW-1185">Reference proteome</keyword>
<accession>A0A366J6J5</accession>
<evidence type="ECO:0000313" key="1">
    <source>
        <dbReference type="EMBL" id="RBP82542.1"/>
    </source>
</evidence>
<dbReference type="Gene3D" id="3.90.660.10">
    <property type="match status" value="1"/>
</dbReference>
<dbReference type="SUPFAM" id="SSF51905">
    <property type="entry name" value="FAD/NAD(P)-binding domain"/>
    <property type="match status" value="1"/>
</dbReference>
<proteinExistence type="predicted"/>
<dbReference type="PANTHER" id="PTHR16128">
    <property type="entry name" value="FAD/NAD(P)-BINDING OXIDOREDUCTASE FAMILY PROTEIN"/>
    <property type="match status" value="1"/>
</dbReference>
<protein>
    <recommendedName>
        <fullName evidence="3">Amine oxidase domain-containing protein</fullName>
    </recommendedName>
</protein>
<comment type="caution">
    <text evidence="1">The sequence shown here is derived from an EMBL/GenBank/DDBJ whole genome shotgun (WGS) entry which is preliminary data.</text>
</comment>
<gene>
    <name evidence="1" type="ORF">DFP80_108189</name>
</gene>
<dbReference type="RefSeq" id="WP_241560224.1">
    <property type="nucleotide sequence ID" value="NZ_QNSE01000008.1"/>
</dbReference>
<dbReference type="PANTHER" id="PTHR16128:SF5">
    <property type="entry name" value="FAD_NAD(P)-BINDING OXIDOREDUCTASE FAMILY PROTEIN"/>
    <property type="match status" value="1"/>
</dbReference>
<dbReference type="InterPro" id="IPR036188">
    <property type="entry name" value="FAD/NAD-bd_sf"/>
</dbReference>
<evidence type="ECO:0000313" key="2">
    <source>
        <dbReference type="Proteomes" id="UP000252792"/>
    </source>
</evidence>
<dbReference type="AlphaFoldDB" id="A0A366J6J5"/>
<dbReference type="Pfam" id="PF13450">
    <property type="entry name" value="NAD_binding_8"/>
    <property type="match status" value="1"/>
</dbReference>